<dbReference type="SUPFAM" id="SSF52540">
    <property type="entry name" value="P-loop containing nucleoside triphosphate hydrolases"/>
    <property type="match status" value="2"/>
</dbReference>
<dbReference type="GO" id="GO:0005739">
    <property type="term" value="C:mitochondrion"/>
    <property type="evidence" value="ECO:0007669"/>
    <property type="project" value="TreeGrafter"/>
</dbReference>
<keyword evidence="2 4" id="KW-0067">ATP-binding</keyword>
<dbReference type="InterPro" id="IPR003439">
    <property type="entry name" value="ABC_transporter-like_ATP-bd"/>
</dbReference>
<proteinExistence type="predicted"/>
<gene>
    <name evidence="4" type="ORF">LECACI_7A002815</name>
</gene>
<reference evidence="4" key="1">
    <citation type="submission" date="2023-11" db="EMBL/GenBank/DDBJ databases">
        <authorList>
            <person name="Alioto T."/>
            <person name="Alioto T."/>
            <person name="Gomez Garrido J."/>
        </authorList>
    </citation>
    <scope>NUCLEOTIDE SEQUENCE</scope>
</reference>
<dbReference type="InterPro" id="IPR003593">
    <property type="entry name" value="AAA+_ATPase"/>
</dbReference>
<comment type="caution">
    <text evidence="4">The sequence shown here is derived from an EMBL/GenBank/DDBJ whole genome shotgun (WGS) entry which is preliminary data.</text>
</comment>
<organism evidence="4 5">
    <name type="scientific">Lecanosticta acicola</name>
    <dbReference type="NCBI Taxonomy" id="111012"/>
    <lineage>
        <taxon>Eukaryota</taxon>
        <taxon>Fungi</taxon>
        <taxon>Dikarya</taxon>
        <taxon>Ascomycota</taxon>
        <taxon>Pezizomycotina</taxon>
        <taxon>Dothideomycetes</taxon>
        <taxon>Dothideomycetidae</taxon>
        <taxon>Mycosphaerellales</taxon>
        <taxon>Mycosphaerellaceae</taxon>
        <taxon>Lecanosticta</taxon>
    </lineage>
</organism>
<accession>A0AAI8YVM4</accession>
<dbReference type="PROSITE" id="PS50893">
    <property type="entry name" value="ABC_TRANSPORTER_2"/>
    <property type="match status" value="1"/>
</dbReference>
<dbReference type="GO" id="GO:0005524">
    <property type="term" value="F:ATP binding"/>
    <property type="evidence" value="ECO:0007669"/>
    <property type="project" value="UniProtKB-KW"/>
</dbReference>
<dbReference type="Pfam" id="PF00005">
    <property type="entry name" value="ABC_tran"/>
    <property type="match status" value="2"/>
</dbReference>
<feature type="domain" description="ABC transporter" evidence="3">
    <location>
        <begin position="60"/>
        <end position="311"/>
    </location>
</feature>
<dbReference type="EMBL" id="CAVMBE010000013">
    <property type="protein sequence ID" value="CAK3923611.1"/>
    <property type="molecule type" value="Genomic_DNA"/>
</dbReference>
<sequence>MWKRLPRARHQCRFFHTTRRWREPEQPRHNTRYSPNVIAINKASFYRQYPSDDSASSNPALFPDLSFFLPYRYSRGGNKEYWAVISDSSVGRTAFLQVLAGQYICIPPTARTYPYLSDISTSPQHAVKYIGFDAERGTGVGGNNVRGAYLSARYESRREETDYSVLDYLSGKTQLNALERDQSEASKADLQAVVEQLNLSTLLQMPVANLSNGQTRRARIAKALMARPEVLLLDGPFMGLDPNTSAMMDSLLEKLATSENPRVIMSLRPEDGIPDWITHLVITDDSLKILDQGSKGHLYTRRVNKPLRADATKPRTAKMRAVYQMLETAQNPHNKDITAAVSRDGWTKESAAFPPGEALVEMQGVKVAYGDKVVLGNWKQDVEGEEKPGLWWNLHRGQRCGIFGPNGSGKTTMLSLITSDHPQTYSLPIKLFGRSRLPGPGEPGISLFDIQRRMGHSSPEVHAFFPKRLTVRRTIESAWADAPLARAKLTAEADRRVDAFLRWFARELNPKQATRTTLEAMQDAFDNLGPGGSREAEAVRRRRYQAAHRVLEETTYDDSDLAWADDTHFAELSFSSQRLALFLRALVATPDLVILDEALSGIDDKVRDKALLFLSHGEKIARVENGVAEPSMLAQIDKMSFEGLSPGQALLVISHAKEDVPGCLREWICLPEPGEEKAPRSGTLAGPLELNLRGWDAIWGKQ</sequence>
<dbReference type="InterPro" id="IPR027417">
    <property type="entry name" value="P-loop_NTPase"/>
</dbReference>
<evidence type="ECO:0000259" key="3">
    <source>
        <dbReference type="PROSITE" id="PS50893"/>
    </source>
</evidence>
<dbReference type="PANTHER" id="PTHR43514">
    <property type="entry name" value="ABC TRANSPORTER I FAMILY MEMBER 10"/>
    <property type="match status" value="1"/>
</dbReference>
<evidence type="ECO:0000313" key="4">
    <source>
        <dbReference type="EMBL" id="CAK3923611.1"/>
    </source>
</evidence>
<dbReference type="Proteomes" id="UP001296104">
    <property type="component" value="Unassembled WGS sequence"/>
</dbReference>
<dbReference type="PANTHER" id="PTHR43514:SF4">
    <property type="entry name" value="ABC TRANSPORTER I FAMILY MEMBER 10"/>
    <property type="match status" value="1"/>
</dbReference>
<name>A0AAI8YVM4_9PEZI</name>
<evidence type="ECO:0000256" key="1">
    <source>
        <dbReference type="ARBA" id="ARBA00022741"/>
    </source>
</evidence>
<keyword evidence="5" id="KW-1185">Reference proteome</keyword>
<evidence type="ECO:0000256" key="2">
    <source>
        <dbReference type="ARBA" id="ARBA00022840"/>
    </source>
</evidence>
<dbReference type="GO" id="GO:0016887">
    <property type="term" value="F:ATP hydrolysis activity"/>
    <property type="evidence" value="ECO:0007669"/>
    <property type="project" value="InterPro"/>
</dbReference>
<dbReference type="InterPro" id="IPR050334">
    <property type="entry name" value="Molybdenum_import_ModC"/>
</dbReference>
<dbReference type="AlphaFoldDB" id="A0AAI8YVM4"/>
<keyword evidence="1" id="KW-0547">Nucleotide-binding</keyword>
<dbReference type="SMART" id="SM00382">
    <property type="entry name" value="AAA"/>
    <property type="match status" value="2"/>
</dbReference>
<evidence type="ECO:0000313" key="5">
    <source>
        <dbReference type="Proteomes" id="UP001296104"/>
    </source>
</evidence>
<dbReference type="Gene3D" id="3.40.50.300">
    <property type="entry name" value="P-loop containing nucleotide triphosphate hydrolases"/>
    <property type="match status" value="2"/>
</dbReference>
<protein>
    <submittedName>
        <fullName evidence="4">ABC transporter ATP-binding</fullName>
    </submittedName>
</protein>